<proteinExistence type="predicted"/>
<reference evidence="2 3" key="1">
    <citation type="submission" date="2020-06" db="EMBL/GenBank/DDBJ databases">
        <authorList>
            <person name="Duchaud E."/>
        </authorList>
    </citation>
    <scope>NUCLEOTIDE SEQUENCE [LARGE SCALE GENOMIC DNA]</scope>
    <source>
        <strain evidence="2">Alteromonas fortis</strain>
    </source>
</reference>
<dbReference type="Gene3D" id="3.90.1520.10">
    <property type="entry name" value="H-NOX domain"/>
    <property type="match status" value="1"/>
</dbReference>
<dbReference type="InterPro" id="IPR038158">
    <property type="entry name" value="H-NOX_domain_sf"/>
</dbReference>
<organism evidence="2 3">
    <name type="scientific">Alteromonas macleodii</name>
    <name type="common">Pseudoalteromonas macleodii</name>
    <dbReference type="NCBI Taxonomy" id="28108"/>
    <lineage>
        <taxon>Bacteria</taxon>
        <taxon>Pseudomonadati</taxon>
        <taxon>Pseudomonadota</taxon>
        <taxon>Gammaproteobacteria</taxon>
        <taxon>Alteromonadales</taxon>
        <taxon>Alteromonadaceae</taxon>
        <taxon>Alteromonas/Salinimonas group</taxon>
        <taxon>Alteromonas</taxon>
    </lineage>
</organism>
<dbReference type="EMBL" id="LR812090">
    <property type="protein sequence ID" value="CAB9492418.1"/>
    <property type="molecule type" value="Genomic_DNA"/>
</dbReference>
<dbReference type="SUPFAM" id="SSF111126">
    <property type="entry name" value="Ligand-binding domain in the NO signalling and Golgi transport"/>
    <property type="match status" value="1"/>
</dbReference>
<sequence>MLGIVFTSLIDMLEEKVSPEFADDVIMEAGLENDGAYTAVGYYPFEQMQRLVGVLVERTGKSANELLYDFGFYLFGKLGAVHGDVLANTNSMLDMLEHLDGDIHVQVKKLYPDADLPRFKVLSRTDTSMRLQYYSERELYPLAEGLMDAAAAHYNCKLERETHQLDTPHTYEFSISLVV</sequence>
<feature type="domain" description="Heme NO-binding" evidence="1">
    <location>
        <begin position="3"/>
        <end position="159"/>
    </location>
</feature>
<dbReference type="RefSeq" id="WP_179982147.1">
    <property type="nucleotide sequence ID" value="NZ_LR812090.1"/>
</dbReference>
<protein>
    <submittedName>
        <fullName evidence="2">2,4-dihydroxyhept-2-ene-1,7-dioic acid aldolase</fullName>
    </submittedName>
</protein>
<dbReference type="Pfam" id="PF07700">
    <property type="entry name" value="HNOB"/>
    <property type="match status" value="1"/>
</dbReference>
<gene>
    <name evidence="2" type="ORF">ALFOR1_10376</name>
</gene>
<evidence type="ECO:0000313" key="3">
    <source>
        <dbReference type="Proteomes" id="UP000509458"/>
    </source>
</evidence>
<dbReference type="InterPro" id="IPR011644">
    <property type="entry name" value="Heme_NO-bd"/>
</dbReference>
<dbReference type="GO" id="GO:0020037">
    <property type="term" value="F:heme binding"/>
    <property type="evidence" value="ECO:0007669"/>
    <property type="project" value="InterPro"/>
</dbReference>
<dbReference type="Proteomes" id="UP000509458">
    <property type="component" value="Chromosome"/>
</dbReference>
<evidence type="ECO:0000313" key="2">
    <source>
        <dbReference type="EMBL" id="CAB9492418.1"/>
    </source>
</evidence>
<name>A0A6T9XW01_ALTMA</name>
<dbReference type="AlphaFoldDB" id="A0A6T9XW01"/>
<evidence type="ECO:0000259" key="1">
    <source>
        <dbReference type="Pfam" id="PF07700"/>
    </source>
</evidence>
<dbReference type="InterPro" id="IPR024096">
    <property type="entry name" value="NO_sig/Golgi_transp_ligand-bd"/>
</dbReference>
<accession>A0A6T9XW01</accession>